<dbReference type="GO" id="GO:0002949">
    <property type="term" value="P:tRNA threonylcarbamoyladenosine modification"/>
    <property type="evidence" value="ECO:0007669"/>
    <property type="project" value="UniProtKB-UniRule"/>
</dbReference>
<dbReference type="PANTHER" id="PTHR11735">
    <property type="entry name" value="TRNA N6-ADENOSINE THREONYLCARBAMOYLTRANSFERASE"/>
    <property type="match status" value="1"/>
</dbReference>
<feature type="binding site" evidence="8">
    <location>
        <position position="180"/>
    </location>
    <ligand>
        <name>substrate</name>
    </ligand>
</feature>
<accession>A0A484HK95</accession>
<dbReference type="GO" id="GO:0005506">
    <property type="term" value="F:iron ion binding"/>
    <property type="evidence" value="ECO:0007669"/>
    <property type="project" value="UniProtKB-UniRule"/>
</dbReference>
<feature type="binding site" evidence="8">
    <location>
        <position position="286"/>
    </location>
    <ligand>
        <name>substrate</name>
    </ligand>
</feature>
<dbReference type="SUPFAM" id="SSF53067">
    <property type="entry name" value="Actin-like ATPase domain"/>
    <property type="match status" value="1"/>
</dbReference>
<proteinExistence type="inferred from homology"/>
<comment type="cofactor">
    <cofactor evidence="8">
        <name>Fe(2+)</name>
        <dbReference type="ChEBI" id="CHEBI:29033"/>
    </cofactor>
    <text evidence="8">Binds 1 Fe(2+) ion per subunit.</text>
</comment>
<dbReference type="GO" id="GO:0061711">
    <property type="term" value="F:tRNA N(6)-L-threonylcarbamoyladenine synthase activity"/>
    <property type="evidence" value="ECO:0007669"/>
    <property type="project" value="UniProtKB-EC"/>
</dbReference>
<evidence type="ECO:0000259" key="9">
    <source>
        <dbReference type="Pfam" id="PF00814"/>
    </source>
</evidence>
<evidence type="ECO:0000256" key="6">
    <source>
        <dbReference type="ARBA" id="ARBA00023315"/>
    </source>
</evidence>
<dbReference type="Pfam" id="PF00814">
    <property type="entry name" value="TsaD"/>
    <property type="match status" value="1"/>
</dbReference>
<dbReference type="InterPro" id="IPR017861">
    <property type="entry name" value="KAE1/TsaD"/>
</dbReference>
<protein>
    <recommendedName>
        <fullName evidence="8">tRNA N6-adenosine threonylcarbamoyltransferase</fullName>
        <ecNumber evidence="8">2.3.1.234</ecNumber>
    </recommendedName>
    <alternativeName>
        <fullName evidence="8">N6-L-threonylcarbamoyladenine synthase</fullName>
        <shortName evidence="8">t(6)A synthase</shortName>
    </alternativeName>
    <alternativeName>
        <fullName evidence="8">t(6)A37 threonylcarbamoyladenosine biosynthesis protein TsaD</fullName>
    </alternativeName>
    <alternativeName>
        <fullName evidence="8">tRNA threonylcarbamoyladenosine biosynthesis protein TsaD</fullName>
    </alternativeName>
</protein>
<sequence>MDGLKRTGKEMKDMIILGIETSCDETAAALVSDGTKILSSTVFSQIRAHRPFGGVVPEIASRKHIEALVPALDDAFEKAGLGFDDIDAIAVTMGPGLIGSLLAGFSFAKACAFSRGLPWIGVNHLEGHVNSVFLEPAPPPFPFVALLASGGHTTLYHATSHTRMEIMGQTRDDAAGEAYDKVSGMLGLGYPGGKVIDDLAAAGEPGNLSFPRAWLDKNAFDFSFSGLKTAVKRHIEAAGALSEKEIRDIAAEFQAAAVDVLACKLIRAAEKKDCRHIAVVGGVAANQGLGARVRKDADAAGMTVHIPSPGLCGDNAAMIASAGHWRLMEKGPENISPGLGADVFSKIPPLL</sequence>
<dbReference type="AlphaFoldDB" id="A0A484HK95"/>
<evidence type="ECO:0000313" key="10">
    <source>
        <dbReference type="EMBL" id="VEN75179.1"/>
    </source>
</evidence>
<keyword evidence="2 8" id="KW-0808">Transferase</keyword>
<dbReference type="InterPro" id="IPR043129">
    <property type="entry name" value="ATPase_NBD"/>
</dbReference>
<feature type="binding site" evidence="8">
    <location>
        <position position="128"/>
    </location>
    <ligand>
        <name>Fe cation</name>
        <dbReference type="ChEBI" id="CHEBI:24875"/>
    </ligand>
</feature>
<dbReference type="InterPro" id="IPR000905">
    <property type="entry name" value="Gcp-like_dom"/>
</dbReference>
<feature type="binding site" evidence="8">
    <location>
        <position position="124"/>
    </location>
    <ligand>
        <name>Fe cation</name>
        <dbReference type="ChEBI" id="CHEBI:24875"/>
    </ligand>
</feature>
<keyword evidence="5 8" id="KW-0408">Iron</keyword>
<dbReference type="EMBL" id="CAACVI010000050">
    <property type="protein sequence ID" value="VEN75179.1"/>
    <property type="molecule type" value="Genomic_DNA"/>
</dbReference>
<evidence type="ECO:0000256" key="4">
    <source>
        <dbReference type="ARBA" id="ARBA00022723"/>
    </source>
</evidence>
<evidence type="ECO:0000256" key="7">
    <source>
        <dbReference type="ARBA" id="ARBA00048117"/>
    </source>
</evidence>
<keyword evidence="3 8" id="KW-0819">tRNA processing</keyword>
<dbReference type="EC" id="2.3.1.234" evidence="8"/>
<evidence type="ECO:0000256" key="3">
    <source>
        <dbReference type="ARBA" id="ARBA00022694"/>
    </source>
</evidence>
<comment type="catalytic activity">
    <reaction evidence="7 8">
        <text>L-threonylcarbamoyladenylate + adenosine(37) in tRNA = N(6)-L-threonylcarbamoyladenosine(37) in tRNA + AMP + H(+)</text>
        <dbReference type="Rhea" id="RHEA:37059"/>
        <dbReference type="Rhea" id="RHEA-COMP:10162"/>
        <dbReference type="Rhea" id="RHEA-COMP:10163"/>
        <dbReference type="ChEBI" id="CHEBI:15378"/>
        <dbReference type="ChEBI" id="CHEBI:73682"/>
        <dbReference type="ChEBI" id="CHEBI:74411"/>
        <dbReference type="ChEBI" id="CHEBI:74418"/>
        <dbReference type="ChEBI" id="CHEBI:456215"/>
        <dbReference type="EC" id="2.3.1.234"/>
    </reaction>
</comment>
<evidence type="ECO:0000256" key="5">
    <source>
        <dbReference type="ARBA" id="ARBA00023004"/>
    </source>
</evidence>
<feature type="binding site" evidence="8">
    <location>
        <begin position="147"/>
        <end position="151"/>
    </location>
    <ligand>
        <name>substrate</name>
    </ligand>
</feature>
<name>A0A484HK95_9BACT</name>
<dbReference type="FunFam" id="3.30.420.40:FF:000040">
    <property type="entry name" value="tRNA N6-adenosine threonylcarbamoyltransferase"/>
    <property type="match status" value="1"/>
</dbReference>
<feature type="binding site" evidence="8">
    <location>
        <position position="314"/>
    </location>
    <ligand>
        <name>Fe cation</name>
        <dbReference type="ChEBI" id="CHEBI:24875"/>
    </ligand>
</feature>
<organism evidence="10">
    <name type="scientific">uncultured Desulfobacteraceae bacterium</name>
    <dbReference type="NCBI Taxonomy" id="218296"/>
    <lineage>
        <taxon>Bacteria</taxon>
        <taxon>Pseudomonadati</taxon>
        <taxon>Thermodesulfobacteriota</taxon>
        <taxon>Desulfobacteria</taxon>
        <taxon>Desulfobacterales</taxon>
        <taxon>Desulfobacteraceae</taxon>
        <taxon>environmental samples</taxon>
    </lineage>
</organism>
<keyword evidence="6 8" id="KW-0012">Acyltransferase</keyword>
<dbReference type="PANTHER" id="PTHR11735:SF6">
    <property type="entry name" value="TRNA N6-ADENOSINE THREONYLCARBAMOYLTRANSFERASE, MITOCHONDRIAL"/>
    <property type="match status" value="1"/>
</dbReference>
<keyword evidence="1 8" id="KW-0963">Cytoplasm</keyword>
<gene>
    <name evidence="8 10" type="primary">tsaD</name>
    <name evidence="10" type="ORF">EPICR_70020</name>
</gene>
<evidence type="ECO:0000256" key="2">
    <source>
        <dbReference type="ARBA" id="ARBA00022679"/>
    </source>
</evidence>
<dbReference type="CDD" id="cd24133">
    <property type="entry name" value="ASKHA_NBD_TsaD_bac"/>
    <property type="match status" value="1"/>
</dbReference>
<evidence type="ECO:0000256" key="8">
    <source>
        <dbReference type="HAMAP-Rule" id="MF_01445"/>
    </source>
</evidence>
<comment type="similarity">
    <text evidence="8">Belongs to the KAE1 / TsaD family.</text>
</comment>
<evidence type="ECO:0000256" key="1">
    <source>
        <dbReference type="ARBA" id="ARBA00022490"/>
    </source>
</evidence>
<dbReference type="GO" id="GO:0005737">
    <property type="term" value="C:cytoplasm"/>
    <property type="evidence" value="ECO:0007669"/>
    <property type="project" value="UniProtKB-SubCell"/>
</dbReference>
<dbReference type="PRINTS" id="PR00789">
    <property type="entry name" value="OSIALOPTASE"/>
</dbReference>
<dbReference type="Gene3D" id="3.30.420.40">
    <property type="match status" value="2"/>
</dbReference>
<comment type="subcellular location">
    <subcellularLocation>
        <location evidence="8">Cytoplasm</location>
    </subcellularLocation>
</comment>
<dbReference type="InterPro" id="IPR022450">
    <property type="entry name" value="TsaD"/>
</dbReference>
<feature type="binding site" evidence="8">
    <location>
        <position position="193"/>
    </location>
    <ligand>
        <name>substrate</name>
    </ligand>
</feature>
<reference evidence="10" key="1">
    <citation type="submission" date="2019-01" db="EMBL/GenBank/DDBJ databases">
        <authorList>
            <consortium name="Genoscope - CEA"/>
            <person name="William W."/>
        </authorList>
    </citation>
    <scope>NUCLEOTIDE SEQUENCE</scope>
    <source>
        <strain evidence="10">CR-1</strain>
    </source>
</reference>
<feature type="binding site" evidence="8">
    <location>
        <position position="197"/>
    </location>
    <ligand>
        <name>substrate</name>
    </ligand>
</feature>
<dbReference type="HAMAP" id="MF_01445">
    <property type="entry name" value="TsaD"/>
    <property type="match status" value="1"/>
</dbReference>
<feature type="domain" description="Gcp-like" evidence="9">
    <location>
        <begin position="36"/>
        <end position="320"/>
    </location>
</feature>
<keyword evidence="4 8" id="KW-0479">Metal-binding</keyword>
<comment type="function">
    <text evidence="8">Required for the formation of a threonylcarbamoyl group on adenosine at position 37 (t(6)A37) in tRNAs that read codons beginning with adenine. Is involved in the transfer of the threonylcarbamoyl moiety of threonylcarbamoyl-AMP (TC-AMP) to the N6 group of A37, together with TsaE and TsaB. TsaD likely plays a direct catalytic role in this reaction.</text>
</comment>
<dbReference type="NCBIfam" id="TIGR00329">
    <property type="entry name" value="gcp_kae1"/>
    <property type="match status" value="1"/>
</dbReference>
<dbReference type="NCBIfam" id="TIGR03723">
    <property type="entry name" value="T6A_TsaD_YgjD"/>
    <property type="match status" value="1"/>
</dbReference>